<reference evidence="3 4" key="1">
    <citation type="submission" date="2016-03" db="EMBL/GenBank/DDBJ databases">
        <title>Draft genome sequence of the Vibrio tubiashii subs. europaeus.</title>
        <authorList>
            <person name="Spinard E."/>
            <person name="Dubert J."/>
            <person name="Nelson D.R."/>
            <person name="Barja J.L."/>
        </authorList>
    </citation>
    <scope>NUCLEOTIDE SEQUENCE [LARGE SCALE GENOMIC DNA]</scope>
    <source>
        <strain evidence="4">PP-638</strain>
        <strain evidence="3">PP2-638</strain>
    </source>
</reference>
<feature type="domain" description="Virulence-associated protein E-like" evidence="1">
    <location>
        <begin position="106"/>
        <end position="336"/>
    </location>
</feature>
<dbReference type="Proteomes" id="UP001150001">
    <property type="component" value="Unassembled WGS sequence"/>
</dbReference>
<dbReference type="EMBL" id="LUAX01000001">
    <property type="protein sequence ID" value="OAN01118.1"/>
    <property type="molecule type" value="Genomic_DNA"/>
</dbReference>
<dbReference type="PANTHER" id="PTHR34985">
    <property type="entry name" value="SLR0554 PROTEIN"/>
    <property type="match status" value="1"/>
</dbReference>
<dbReference type="OrthoDB" id="9763644at2"/>
<evidence type="ECO:0000313" key="2">
    <source>
        <dbReference type="EMBL" id="MDC5742417.1"/>
    </source>
</evidence>
<sequence>MSNDGETLQFPHVKYTDSGKLIVLNTASNLKALLEYAGYEAKHNKMTLEQDIYSGQECIGTPEVIRSELISLASIHSLPRASIDDHFAAVALENSYHPIEEWLNDSWDGKKRVDKVISCLRAKNNGLASVVMKRWLVGCVASIYVPNFKSKLVPVLQGEQSFRKTAFVGRIATVMYGAFLEGSELNPDNKDNVLSVIRSWIVELGELERSTRNCQGALKAFITRSCDTIRPPYARTDIKKPRQTNLIATVNGTDFLKDETGNSRYAVIELVKETDMSLLNEVLGWRFSRSGELVLINPERLKQFWLEVKHLLLNEGYAWTLTRDEQRLIAEDSEKYVDKGVWYNMLSEHINVCEDKAREWMTTKQICEFIGINVSRGNAVGKALSLLSKEGKIERKLLNGTNRYCFPTVTPLEYL</sequence>
<dbReference type="RefSeq" id="WP_069666972.1">
    <property type="nucleotide sequence ID" value="NZ_JAPFIM010000026.1"/>
</dbReference>
<accession>A0A178JHV3</accession>
<dbReference type="Pfam" id="PF05272">
    <property type="entry name" value="VapE-like_dom"/>
    <property type="match status" value="1"/>
</dbReference>
<dbReference type="InterPro" id="IPR007936">
    <property type="entry name" value="VapE-like_dom"/>
</dbReference>
<dbReference type="PANTHER" id="PTHR34985:SF1">
    <property type="entry name" value="SLR0554 PROTEIN"/>
    <property type="match status" value="1"/>
</dbReference>
<comment type="caution">
    <text evidence="3">The sequence shown here is derived from an EMBL/GenBank/DDBJ whole genome shotgun (WGS) entry which is preliminary data.</text>
</comment>
<dbReference type="Proteomes" id="UP000094761">
    <property type="component" value="Unassembled WGS sequence"/>
</dbReference>
<name>A0A178JHV3_9VIBR</name>
<evidence type="ECO:0000313" key="4">
    <source>
        <dbReference type="Proteomes" id="UP000094761"/>
    </source>
</evidence>
<evidence type="ECO:0000313" key="5">
    <source>
        <dbReference type="Proteomes" id="UP001150001"/>
    </source>
</evidence>
<evidence type="ECO:0000259" key="1">
    <source>
        <dbReference type="Pfam" id="PF05272"/>
    </source>
</evidence>
<keyword evidence="5" id="KW-1185">Reference proteome</keyword>
<gene>
    <name evidence="3" type="ORF">AZ468_08395</name>
    <name evidence="2" type="ORF">OPW20_20320</name>
</gene>
<protein>
    <submittedName>
        <fullName evidence="3">Virulence protein</fullName>
    </submittedName>
    <submittedName>
        <fullName evidence="2">Virulence-associated E family protein</fullName>
    </submittedName>
</protein>
<reference evidence="2" key="2">
    <citation type="submission" date="2022-11" db="EMBL/GenBank/DDBJ databases">
        <title>Role of the vibriolysin VemA secreted by the emergent pathogen Vibrio europaeus in the colonization of Manila clam mucus.</title>
        <authorList>
            <person name="Martinez C."/>
            <person name="Rodriguez S."/>
            <person name="Vences A."/>
            <person name="Barja J.L."/>
            <person name="Toranzo A.E."/>
            <person name="Dubert J."/>
        </authorList>
    </citation>
    <scope>NUCLEOTIDE SEQUENCE</scope>
    <source>
        <strain evidence="2">3454</strain>
    </source>
</reference>
<dbReference type="GeneID" id="78075706"/>
<proteinExistence type="predicted"/>
<organism evidence="3 4">
    <name type="scientific">Vibrio europaeus</name>
    <dbReference type="NCBI Taxonomy" id="300876"/>
    <lineage>
        <taxon>Bacteria</taxon>
        <taxon>Pseudomonadati</taxon>
        <taxon>Pseudomonadota</taxon>
        <taxon>Gammaproteobacteria</taxon>
        <taxon>Vibrionales</taxon>
        <taxon>Vibrionaceae</taxon>
        <taxon>Vibrio</taxon>
        <taxon>Vibrio oreintalis group</taxon>
    </lineage>
</organism>
<dbReference type="AlphaFoldDB" id="A0A178JHV3"/>
<evidence type="ECO:0000313" key="3">
    <source>
        <dbReference type="EMBL" id="OAN01118.1"/>
    </source>
</evidence>
<dbReference type="EMBL" id="JAPFIT010000023">
    <property type="protein sequence ID" value="MDC5742417.1"/>
    <property type="molecule type" value="Genomic_DNA"/>
</dbReference>